<keyword evidence="2" id="KW-0472">Membrane</keyword>
<feature type="compositionally biased region" description="Polar residues" evidence="1">
    <location>
        <begin position="102"/>
        <end position="128"/>
    </location>
</feature>
<keyword evidence="4" id="KW-1185">Reference proteome</keyword>
<protein>
    <submittedName>
        <fullName evidence="3">Uncharacterized protein</fullName>
    </submittedName>
</protein>
<gene>
    <name evidence="3" type="ORF">SAMN05421676_11054</name>
</gene>
<feature type="transmembrane region" description="Helical" evidence="2">
    <location>
        <begin position="49"/>
        <end position="71"/>
    </location>
</feature>
<dbReference type="RefSeq" id="WP_093136669.1">
    <property type="nucleotide sequence ID" value="NZ_FOHJ01000010.1"/>
</dbReference>
<dbReference type="Proteomes" id="UP000199095">
    <property type="component" value="Unassembled WGS sequence"/>
</dbReference>
<organism evidence="3 4">
    <name type="scientific">Salinibacillus kushneri</name>
    <dbReference type="NCBI Taxonomy" id="237682"/>
    <lineage>
        <taxon>Bacteria</taxon>
        <taxon>Bacillati</taxon>
        <taxon>Bacillota</taxon>
        <taxon>Bacilli</taxon>
        <taxon>Bacillales</taxon>
        <taxon>Bacillaceae</taxon>
        <taxon>Salinibacillus</taxon>
    </lineage>
</organism>
<evidence type="ECO:0000256" key="1">
    <source>
        <dbReference type="SAM" id="MobiDB-lite"/>
    </source>
</evidence>
<dbReference type="STRING" id="237682.SAMN05421676_11054"/>
<name>A0A1I0I0W2_9BACI</name>
<reference evidence="4" key="1">
    <citation type="submission" date="2016-10" db="EMBL/GenBank/DDBJ databases">
        <authorList>
            <person name="Varghese N."/>
            <person name="Submissions S."/>
        </authorList>
    </citation>
    <scope>NUCLEOTIDE SEQUENCE [LARGE SCALE GENOMIC DNA]</scope>
    <source>
        <strain evidence="4">CGMCC 1.3566</strain>
    </source>
</reference>
<keyword evidence="2" id="KW-0812">Transmembrane</keyword>
<dbReference type="EMBL" id="FOHJ01000010">
    <property type="protein sequence ID" value="SET89290.1"/>
    <property type="molecule type" value="Genomic_DNA"/>
</dbReference>
<dbReference type="OrthoDB" id="2572716at2"/>
<feature type="region of interest" description="Disordered" evidence="1">
    <location>
        <begin position="80"/>
        <end position="131"/>
    </location>
</feature>
<proteinExistence type="predicted"/>
<evidence type="ECO:0000313" key="3">
    <source>
        <dbReference type="EMBL" id="SET89290.1"/>
    </source>
</evidence>
<accession>A0A1I0I0W2</accession>
<dbReference type="AlphaFoldDB" id="A0A1I0I0W2"/>
<evidence type="ECO:0000313" key="4">
    <source>
        <dbReference type="Proteomes" id="UP000199095"/>
    </source>
</evidence>
<keyword evidence="2" id="KW-1133">Transmembrane helix</keyword>
<sequence length="276" mass="31028">MKENENNNEIESLLKQMPKIQDHQDEDVLYSKVQSQLKNQKEETPKKHFWKIPALTSAALILLAIIVISVIQNQNHPGKYVQNEENSITGGDENSPVENGDGSVNNSTMMTPEANSESTANGESSSLPKSKDLASEAFSGLKTGMTYEEVIEVIGSPIEYEDTDNQRSLKYSGEGYGVQLKMNSDQQTVEEFTFKPQFLQNAPDRLTLDKLFLSETIDEIKSLLGEPGEVESVSCFENATCEEFIYSVSGGYQIIIRTSWNHEDIEYIKLLRQDNR</sequence>
<evidence type="ECO:0000256" key="2">
    <source>
        <dbReference type="SAM" id="Phobius"/>
    </source>
</evidence>